<proteinExistence type="predicted"/>
<dbReference type="PROSITE" id="PS51464">
    <property type="entry name" value="SIS"/>
    <property type="match status" value="1"/>
</dbReference>
<dbReference type="AlphaFoldDB" id="A0A840NE64"/>
<dbReference type="EMBL" id="JACHIV010000001">
    <property type="protein sequence ID" value="MBB5068583.1"/>
    <property type="molecule type" value="Genomic_DNA"/>
</dbReference>
<sequence length="267" mass="27015">MPDNPDTGRTDTAAPAAPAAAPTPAVTGPHHAEPTLAHLRKIGEHNAAALRDAARALLGCVREDGLVFTAGAGHSLAGVMESFYRAGGLAAVRPLYHPDLLPLHGAVASTATERTSGLAARVLDEAAFRGGRDALVVFSNSGVNPYPVELAATASATGSAVIAITSPLASADAPLRAGTTLAAQAGIVLDTLVPGGDASYPPAAPVTAPLSSLANAYLWNMLLVELHDAAKREGVELPVWRSANTIGGDEANKANLAHYGARVPGLT</sequence>
<gene>
    <name evidence="3" type="ORF">BJ969_001671</name>
</gene>
<dbReference type="InterPro" id="IPR046348">
    <property type="entry name" value="SIS_dom_sf"/>
</dbReference>
<dbReference type="InterPro" id="IPR001347">
    <property type="entry name" value="SIS_dom"/>
</dbReference>
<dbReference type="RefSeq" id="WP_184478248.1">
    <property type="nucleotide sequence ID" value="NZ_JACHIV010000001.1"/>
</dbReference>
<comment type="caution">
    <text evidence="3">The sequence shown here is derived from an EMBL/GenBank/DDBJ whole genome shotgun (WGS) entry which is preliminary data.</text>
</comment>
<feature type="compositionally biased region" description="Low complexity" evidence="1">
    <location>
        <begin position="12"/>
        <end position="25"/>
    </location>
</feature>
<dbReference type="SUPFAM" id="SSF53697">
    <property type="entry name" value="SIS domain"/>
    <property type="match status" value="1"/>
</dbReference>
<feature type="domain" description="SIS" evidence="2">
    <location>
        <begin position="53"/>
        <end position="232"/>
    </location>
</feature>
<name>A0A840NE64_9PSEU</name>
<dbReference type="NCBIfam" id="NF002805">
    <property type="entry name" value="PRK02947.1"/>
    <property type="match status" value="1"/>
</dbReference>
<dbReference type="Pfam" id="PF13580">
    <property type="entry name" value="SIS_2"/>
    <property type="match status" value="1"/>
</dbReference>
<accession>A0A840NE64</accession>
<dbReference type="Gene3D" id="3.40.50.10490">
    <property type="entry name" value="Glucose-6-phosphate isomerase like protein, domain 1"/>
    <property type="match status" value="1"/>
</dbReference>
<protein>
    <submittedName>
        <fullName evidence="3">Putative phosphosugar-binding protein</fullName>
    </submittedName>
</protein>
<feature type="region of interest" description="Disordered" evidence="1">
    <location>
        <begin position="1"/>
        <end position="31"/>
    </location>
</feature>
<organism evidence="3 4">
    <name type="scientific">Saccharopolyspora gloriosae</name>
    <dbReference type="NCBI Taxonomy" id="455344"/>
    <lineage>
        <taxon>Bacteria</taxon>
        <taxon>Bacillati</taxon>
        <taxon>Actinomycetota</taxon>
        <taxon>Actinomycetes</taxon>
        <taxon>Pseudonocardiales</taxon>
        <taxon>Pseudonocardiaceae</taxon>
        <taxon>Saccharopolyspora</taxon>
    </lineage>
</organism>
<evidence type="ECO:0000256" key="1">
    <source>
        <dbReference type="SAM" id="MobiDB-lite"/>
    </source>
</evidence>
<evidence type="ECO:0000313" key="3">
    <source>
        <dbReference type="EMBL" id="MBB5068583.1"/>
    </source>
</evidence>
<dbReference type="GO" id="GO:0097367">
    <property type="term" value="F:carbohydrate derivative binding"/>
    <property type="evidence" value="ECO:0007669"/>
    <property type="project" value="InterPro"/>
</dbReference>
<keyword evidence="4" id="KW-1185">Reference proteome</keyword>
<reference evidence="3 4" key="1">
    <citation type="submission" date="2020-08" db="EMBL/GenBank/DDBJ databases">
        <title>Sequencing the genomes of 1000 actinobacteria strains.</title>
        <authorList>
            <person name="Klenk H.-P."/>
        </authorList>
    </citation>
    <scope>NUCLEOTIDE SEQUENCE [LARGE SCALE GENOMIC DNA]</scope>
    <source>
        <strain evidence="3 4">DSM 45582</strain>
    </source>
</reference>
<evidence type="ECO:0000259" key="2">
    <source>
        <dbReference type="PROSITE" id="PS51464"/>
    </source>
</evidence>
<dbReference type="Proteomes" id="UP000580474">
    <property type="component" value="Unassembled WGS sequence"/>
</dbReference>
<dbReference type="GO" id="GO:1901135">
    <property type="term" value="P:carbohydrate derivative metabolic process"/>
    <property type="evidence" value="ECO:0007669"/>
    <property type="project" value="InterPro"/>
</dbReference>
<evidence type="ECO:0000313" key="4">
    <source>
        <dbReference type="Proteomes" id="UP000580474"/>
    </source>
</evidence>